<dbReference type="SUPFAM" id="SSF56059">
    <property type="entry name" value="Glutathione synthetase ATP-binding domain-like"/>
    <property type="match status" value="1"/>
</dbReference>
<name>A0ABT9CBU2_9BACL</name>
<dbReference type="Pfam" id="PF14398">
    <property type="entry name" value="ATPgrasp_YheCD"/>
    <property type="match status" value="1"/>
</dbReference>
<reference evidence="1 2" key="1">
    <citation type="submission" date="2023-07" db="EMBL/GenBank/DDBJ databases">
        <title>Paenibacillus sp. JX-17 nov. isolated from soil.</title>
        <authorList>
            <person name="Wan Y."/>
            <person name="Liu B."/>
        </authorList>
    </citation>
    <scope>NUCLEOTIDE SEQUENCE [LARGE SCALE GENOMIC DNA]</scope>
    <source>
        <strain evidence="1 2">JX-17</strain>
    </source>
</reference>
<evidence type="ECO:0000313" key="2">
    <source>
        <dbReference type="Proteomes" id="UP001240171"/>
    </source>
</evidence>
<organism evidence="1 2">
    <name type="scientific">Paenibacillus lacisoli</name>
    <dbReference type="NCBI Taxonomy" id="3064525"/>
    <lineage>
        <taxon>Bacteria</taxon>
        <taxon>Bacillati</taxon>
        <taxon>Bacillota</taxon>
        <taxon>Bacilli</taxon>
        <taxon>Bacillales</taxon>
        <taxon>Paenibacillaceae</taxon>
        <taxon>Paenibacillus</taxon>
    </lineage>
</organism>
<evidence type="ECO:0000313" key="1">
    <source>
        <dbReference type="EMBL" id="MDO7906129.1"/>
    </source>
</evidence>
<protein>
    <submittedName>
        <fullName evidence="1">YheC/YheD family protein</fullName>
    </submittedName>
</protein>
<comment type="caution">
    <text evidence="1">The sequence shown here is derived from an EMBL/GenBank/DDBJ whole genome shotgun (WGS) entry which is preliminary data.</text>
</comment>
<dbReference type="InterPro" id="IPR026838">
    <property type="entry name" value="YheC/D"/>
</dbReference>
<keyword evidence="2" id="KW-1185">Reference proteome</keyword>
<dbReference type="RefSeq" id="WP_305023303.1">
    <property type="nucleotide sequence ID" value="NZ_JAUQTB010000002.1"/>
</dbReference>
<dbReference type="Proteomes" id="UP001240171">
    <property type="component" value="Unassembled WGS sequence"/>
</dbReference>
<sequence>MVAILTTTDASGEFRGNRRNFKAILKKGKELGHVAYVAAIQDLESATRTVKGYVYQEDLKDWVRKTLPQPEVIYNRIPTRKEELKVRKQIEELLARPELHLYNPYFFNKWELFEWLKKSKSTVQFIPATRRLKSPASLGSLLKQHNYLYLKPESGKAGKGIMILKYVPGHSHPYHLTLQKGRRRLTRRTATLRDCWKAIRRKAGTSPYIVQQGIELAALDERPFDLRVLVQKNGKGSWSVTGVGARLAGPKSITTHVPRGGSVEDPEELLSAMFGIEHASVLLSRVKTTALIIARQIERGAEHVLGEMSMDLGVDQNGGIWFFEANSRPMKFDEPHIRKRSLERIFHYASHLVQGK</sequence>
<accession>A0ABT9CBU2</accession>
<proteinExistence type="predicted"/>
<dbReference type="EMBL" id="JAUQTB010000002">
    <property type="protein sequence ID" value="MDO7906129.1"/>
    <property type="molecule type" value="Genomic_DNA"/>
</dbReference>
<gene>
    <name evidence="1" type="ORF">Q5741_06810</name>
</gene>